<evidence type="ECO:0000259" key="7">
    <source>
        <dbReference type="PROSITE" id="PS50850"/>
    </source>
</evidence>
<feature type="domain" description="Major facilitator superfamily (MFS) profile" evidence="7">
    <location>
        <begin position="25"/>
        <end position="515"/>
    </location>
</feature>
<dbReference type="AlphaFoldDB" id="A0A2G5ID79"/>
<feature type="transmembrane region" description="Helical" evidence="6">
    <location>
        <begin position="24"/>
        <end position="50"/>
    </location>
</feature>
<dbReference type="InterPro" id="IPR011701">
    <property type="entry name" value="MFS"/>
</dbReference>
<dbReference type="InterPro" id="IPR020846">
    <property type="entry name" value="MFS_dom"/>
</dbReference>
<dbReference type="PROSITE" id="PS50850">
    <property type="entry name" value="MFS"/>
    <property type="match status" value="1"/>
</dbReference>
<keyword evidence="11" id="KW-1185">Reference proteome</keyword>
<evidence type="ECO:0000313" key="9">
    <source>
        <dbReference type="EMBL" id="WPB04131.1"/>
    </source>
</evidence>
<dbReference type="GO" id="GO:0016020">
    <property type="term" value="C:membrane"/>
    <property type="evidence" value="ECO:0007669"/>
    <property type="project" value="UniProtKB-SubCell"/>
</dbReference>
<evidence type="ECO:0000256" key="3">
    <source>
        <dbReference type="ARBA" id="ARBA00022692"/>
    </source>
</evidence>
<dbReference type="PANTHER" id="PTHR23506">
    <property type="entry name" value="GH10249P"/>
    <property type="match status" value="1"/>
</dbReference>
<feature type="transmembrane region" description="Helical" evidence="6">
    <location>
        <begin position="365"/>
        <end position="382"/>
    </location>
</feature>
<keyword evidence="4 6" id="KW-1133">Transmembrane helix</keyword>
<dbReference type="Pfam" id="PF07690">
    <property type="entry name" value="MFS_1"/>
    <property type="match status" value="1"/>
</dbReference>
<dbReference type="Proteomes" id="UP001302367">
    <property type="component" value="Chromosome 5"/>
</dbReference>
<sequence>MLAWLYGSPTRPPIFLRLRSSKTFIIVVVASAVFTDVFAYGIVVPVFPFALTERADIPEDQVQPWISIFLAVYGAALLVASPLCGWMADRMKSRQMSFLLGLLALGGSTALLCAGRSIGEFAAGRVLQGVSAAVVWVTGLALLVDAVGPEEIGAAMGYVGLAMSLAVLLAPLLGGVVFAEAGYYAVYAMAFGLIVMDLVLRLAMIERKVAKQWLPDLDVPESLEKTESNQVNGAQEGQSCAKAVDGLEAQCVARADSGPPSLMERQPSNAAEAAVPLNAPTAIQSIVAKLPPMVFLFGSRRILAALFATTMQSSLLTSFDAILPLFVKNTFQWDSIGAGLVFLPVVLASFLGPVVGTLADKYGPRWLATAGFILSCPFLILLRLVEESSINHKVMLCAFLAFIGIGLTLALVPLMAEMSYAVDAKAKRRPPGFFGKNGAYAQAYGLFNMVRQLLGVFWCRCTDFNVQAWAAGSMIGPLLAGLVVEARGWGTAVLILGCVSIVTALPTAIWTGGSILKSKRSHKADVVDSAEGNGALSPA</sequence>
<feature type="transmembrane region" description="Helical" evidence="6">
    <location>
        <begin position="394"/>
        <end position="416"/>
    </location>
</feature>
<evidence type="ECO:0000256" key="5">
    <source>
        <dbReference type="ARBA" id="ARBA00023136"/>
    </source>
</evidence>
<evidence type="ECO:0000256" key="1">
    <source>
        <dbReference type="ARBA" id="ARBA00004141"/>
    </source>
</evidence>
<reference evidence="8 10" key="1">
    <citation type="submission" date="2015-10" db="EMBL/GenBank/DDBJ databases">
        <title>The cercosporin biosynthetic gene cluster was horizontally transferred to several fungal lineages and shown to be expanded in Cercospora beticola based on microsynteny with recipient genomes.</title>
        <authorList>
            <person name="De Jonge R."/>
            <person name="Ebert M.K."/>
            <person name="Suttle J.C."/>
            <person name="Jurick Ii W.M."/>
            <person name="Secor G.A."/>
            <person name="Thomma B.P."/>
            <person name="Van De Peer Y."/>
            <person name="Bolton M.D."/>
        </authorList>
    </citation>
    <scope>NUCLEOTIDE SEQUENCE [LARGE SCALE GENOMIC DNA]</scope>
    <source>
        <strain evidence="8 10">09-40</strain>
    </source>
</reference>
<dbReference type="GO" id="GO:0022857">
    <property type="term" value="F:transmembrane transporter activity"/>
    <property type="evidence" value="ECO:0007669"/>
    <property type="project" value="InterPro"/>
</dbReference>
<dbReference type="SUPFAM" id="SSF103473">
    <property type="entry name" value="MFS general substrate transporter"/>
    <property type="match status" value="2"/>
</dbReference>
<keyword evidence="3 6" id="KW-0812">Transmembrane</keyword>
<comment type="subcellular location">
    <subcellularLocation>
        <location evidence="1">Membrane</location>
        <topology evidence="1">Multi-pass membrane protein</topology>
    </subcellularLocation>
</comment>
<evidence type="ECO:0000256" key="2">
    <source>
        <dbReference type="ARBA" id="ARBA00022448"/>
    </source>
</evidence>
<evidence type="ECO:0000313" key="11">
    <source>
        <dbReference type="Proteomes" id="UP001302367"/>
    </source>
</evidence>
<evidence type="ECO:0000256" key="6">
    <source>
        <dbReference type="SAM" id="Phobius"/>
    </source>
</evidence>
<gene>
    <name evidence="8" type="ORF">CB0940_11772</name>
    <name evidence="9" type="ORF">RHO25_008775</name>
</gene>
<keyword evidence="5 6" id="KW-0472">Membrane</keyword>
<dbReference type="EMBL" id="CP134188">
    <property type="protein sequence ID" value="WPB04131.1"/>
    <property type="molecule type" value="Genomic_DNA"/>
</dbReference>
<dbReference type="InterPro" id="IPR036259">
    <property type="entry name" value="MFS_trans_sf"/>
</dbReference>
<feature type="transmembrane region" description="Helical" evidence="6">
    <location>
        <begin position="125"/>
        <end position="144"/>
    </location>
</feature>
<feature type="transmembrane region" description="Helical" evidence="6">
    <location>
        <begin position="156"/>
        <end position="178"/>
    </location>
</feature>
<feature type="transmembrane region" description="Helical" evidence="6">
    <location>
        <begin position="336"/>
        <end position="359"/>
    </location>
</feature>
<feature type="transmembrane region" description="Helical" evidence="6">
    <location>
        <begin position="184"/>
        <end position="204"/>
    </location>
</feature>
<evidence type="ECO:0000256" key="4">
    <source>
        <dbReference type="ARBA" id="ARBA00022989"/>
    </source>
</evidence>
<feature type="transmembrane region" description="Helical" evidence="6">
    <location>
        <begin position="62"/>
        <end position="86"/>
    </location>
</feature>
<proteinExistence type="predicted"/>
<dbReference type="CDD" id="cd17325">
    <property type="entry name" value="MFS_MdtG_SLC18_like"/>
    <property type="match status" value="1"/>
</dbReference>
<dbReference type="EMBL" id="LKMD01000099">
    <property type="protein sequence ID" value="PIB02798.1"/>
    <property type="molecule type" value="Genomic_DNA"/>
</dbReference>
<reference evidence="9 11" key="2">
    <citation type="submission" date="2023-09" db="EMBL/GenBank/DDBJ databases">
        <title>Complete-Gapless Cercospora beticola genome.</title>
        <authorList>
            <person name="Wyatt N.A."/>
            <person name="Spanner R.E."/>
            <person name="Bolton M.D."/>
        </authorList>
    </citation>
    <scope>NUCLEOTIDE SEQUENCE [LARGE SCALE GENOMIC DNA]</scope>
    <source>
        <strain evidence="9">Cb09-40</strain>
    </source>
</reference>
<keyword evidence="2" id="KW-0813">Transport</keyword>
<feature type="transmembrane region" description="Helical" evidence="6">
    <location>
        <begin position="98"/>
        <end position="119"/>
    </location>
</feature>
<accession>A0A2G5ID79</accession>
<feature type="transmembrane region" description="Helical" evidence="6">
    <location>
        <begin position="489"/>
        <end position="510"/>
    </location>
</feature>
<evidence type="ECO:0000313" key="10">
    <source>
        <dbReference type="Proteomes" id="UP000230605"/>
    </source>
</evidence>
<organism evidence="8 10">
    <name type="scientific">Cercospora beticola</name>
    <name type="common">Sugarbeet leaf spot fungus</name>
    <dbReference type="NCBI Taxonomy" id="122368"/>
    <lineage>
        <taxon>Eukaryota</taxon>
        <taxon>Fungi</taxon>
        <taxon>Dikarya</taxon>
        <taxon>Ascomycota</taxon>
        <taxon>Pezizomycotina</taxon>
        <taxon>Dothideomycetes</taxon>
        <taxon>Dothideomycetidae</taxon>
        <taxon>Mycosphaerellales</taxon>
        <taxon>Mycosphaerellaceae</taxon>
        <taxon>Cercospora</taxon>
    </lineage>
</organism>
<dbReference type="Gene3D" id="1.20.1250.20">
    <property type="entry name" value="MFS general substrate transporter like domains"/>
    <property type="match status" value="2"/>
</dbReference>
<dbReference type="InterPro" id="IPR050930">
    <property type="entry name" value="MFS_Vesicular_Transporter"/>
</dbReference>
<dbReference type="PANTHER" id="PTHR23506:SF23">
    <property type="entry name" value="GH10249P"/>
    <property type="match status" value="1"/>
</dbReference>
<dbReference type="Proteomes" id="UP000230605">
    <property type="component" value="Chromosome 10"/>
</dbReference>
<name>A0A2G5ID79_CERBT</name>
<dbReference type="OrthoDB" id="5086884at2759"/>
<evidence type="ECO:0000313" key="8">
    <source>
        <dbReference type="EMBL" id="PIB02798.1"/>
    </source>
</evidence>
<protein>
    <submittedName>
        <fullName evidence="8">Putative MFS-type transporter</fullName>
    </submittedName>
</protein>